<protein>
    <submittedName>
        <fullName evidence="1">Uncharacterized protein</fullName>
    </submittedName>
</protein>
<dbReference type="InParanoid" id="E9HZB6"/>
<dbReference type="AlphaFoldDB" id="E9HZB6"/>
<sequence>MSQSTKNCNIPNIQCSMILLQTHPFAFYLIPDIILHNFGEMVVYVIADKDIRLVGFGNWMHLQLVFPRI</sequence>
<organism evidence="1 2">
    <name type="scientific">Daphnia pulex</name>
    <name type="common">Water flea</name>
    <dbReference type="NCBI Taxonomy" id="6669"/>
    <lineage>
        <taxon>Eukaryota</taxon>
        <taxon>Metazoa</taxon>
        <taxon>Ecdysozoa</taxon>
        <taxon>Arthropoda</taxon>
        <taxon>Crustacea</taxon>
        <taxon>Branchiopoda</taxon>
        <taxon>Diplostraca</taxon>
        <taxon>Cladocera</taxon>
        <taxon>Anomopoda</taxon>
        <taxon>Daphniidae</taxon>
        <taxon>Daphnia</taxon>
    </lineage>
</organism>
<accession>E9HZB6</accession>
<evidence type="ECO:0000313" key="1">
    <source>
        <dbReference type="EMBL" id="EFX62914.1"/>
    </source>
</evidence>
<reference evidence="1 2" key="1">
    <citation type="journal article" date="2011" name="Science">
        <title>The ecoresponsive genome of Daphnia pulex.</title>
        <authorList>
            <person name="Colbourne J.K."/>
            <person name="Pfrender M.E."/>
            <person name="Gilbert D."/>
            <person name="Thomas W.K."/>
            <person name="Tucker A."/>
            <person name="Oakley T.H."/>
            <person name="Tokishita S."/>
            <person name="Aerts A."/>
            <person name="Arnold G.J."/>
            <person name="Basu M.K."/>
            <person name="Bauer D.J."/>
            <person name="Caceres C.E."/>
            <person name="Carmel L."/>
            <person name="Casola C."/>
            <person name="Choi J.H."/>
            <person name="Detter J.C."/>
            <person name="Dong Q."/>
            <person name="Dusheyko S."/>
            <person name="Eads B.D."/>
            <person name="Frohlich T."/>
            <person name="Geiler-Samerotte K.A."/>
            <person name="Gerlach D."/>
            <person name="Hatcher P."/>
            <person name="Jogdeo S."/>
            <person name="Krijgsveld J."/>
            <person name="Kriventseva E.V."/>
            <person name="Kultz D."/>
            <person name="Laforsch C."/>
            <person name="Lindquist E."/>
            <person name="Lopez J."/>
            <person name="Manak J.R."/>
            <person name="Muller J."/>
            <person name="Pangilinan J."/>
            <person name="Patwardhan R.P."/>
            <person name="Pitluck S."/>
            <person name="Pritham E.J."/>
            <person name="Rechtsteiner A."/>
            <person name="Rho M."/>
            <person name="Rogozin I.B."/>
            <person name="Sakarya O."/>
            <person name="Salamov A."/>
            <person name="Schaack S."/>
            <person name="Shapiro H."/>
            <person name="Shiga Y."/>
            <person name="Skalitzky C."/>
            <person name="Smith Z."/>
            <person name="Souvorov A."/>
            <person name="Sung W."/>
            <person name="Tang Z."/>
            <person name="Tsuchiya D."/>
            <person name="Tu H."/>
            <person name="Vos H."/>
            <person name="Wang M."/>
            <person name="Wolf Y.I."/>
            <person name="Yamagata H."/>
            <person name="Yamada T."/>
            <person name="Ye Y."/>
            <person name="Shaw J.R."/>
            <person name="Andrews J."/>
            <person name="Crease T.J."/>
            <person name="Tang H."/>
            <person name="Lucas S.M."/>
            <person name="Robertson H.M."/>
            <person name="Bork P."/>
            <person name="Koonin E.V."/>
            <person name="Zdobnov E.M."/>
            <person name="Grigoriev I.V."/>
            <person name="Lynch M."/>
            <person name="Boore J.L."/>
        </authorList>
    </citation>
    <scope>NUCLEOTIDE SEQUENCE [LARGE SCALE GENOMIC DNA]</scope>
</reference>
<proteinExistence type="predicted"/>
<dbReference type="HOGENOM" id="CLU_2778460_0_0_1"/>
<dbReference type="KEGG" id="dpx:DAPPUDRAFT_336214"/>
<keyword evidence="2" id="KW-1185">Reference proteome</keyword>
<dbReference type="EMBL" id="GL733303">
    <property type="protein sequence ID" value="EFX62914.1"/>
    <property type="molecule type" value="Genomic_DNA"/>
</dbReference>
<name>E9HZB6_DAPPU</name>
<dbReference type="Proteomes" id="UP000000305">
    <property type="component" value="Unassembled WGS sequence"/>
</dbReference>
<evidence type="ECO:0000313" key="2">
    <source>
        <dbReference type="Proteomes" id="UP000000305"/>
    </source>
</evidence>
<gene>
    <name evidence="1" type="ORF">DAPPUDRAFT_336214</name>
</gene>